<evidence type="ECO:0000259" key="4">
    <source>
        <dbReference type="Pfam" id="PF20778"/>
    </source>
</evidence>
<feature type="domain" description="SLS1 first KH" evidence="2">
    <location>
        <begin position="317"/>
        <end position="374"/>
    </location>
</feature>
<feature type="compositionally biased region" description="Low complexity" evidence="1">
    <location>
        <begin position="89"/>
        <end position="98"/>
    </location>
</feature>
<name>A0AAX4IJF2_9PEZI</name>
<evidence type="ECO:0000313" key="6">
    <source>
        <dbReference type="Proteomes" id="UP001322277"/>
    </source>
</evidence>
<dbReference type="InterPro" id="IPR032741">
    <property type="entry name" value="Sls1_KH-1"/>
</dbReference>
<organism evidence="5 6">
    <name type="scientific">Colletotrichum destructivum</name>
    <dbReference type="NCBI Taxonomy" id="34406"/>
    <lineage>
        <taxon>Eukaryota</taxon>
        <taxon>Fungi</taxon>
        <taxon>Dikarya</taxon>
        <taxon>Ascomycota</taxon>
        <taxon>Pezizomycotina</taxon>
        <taxon>Sordariomycetes</taxon>
        <taxon>Hypocreomycetidae</taxon>
        <taxon>Glomerellales</taxon>
        <taxon>Glomerellaceae</taxon>
        <taxon>Colletotrichum</taxon>
        <taxon>Colletotrichum destructivum species complex</taxon>
    </lineage>
</organism>
<dbReference type="Pfam" id="PF20778">
    <property type="entry name" value="SLS1_C"/>
    <property type="match status" value="1"/>
</dbReference>
<protein>
    <submittedName>
        <fullName evidence="5">Uncharacterized protein</fullName>
    </submittedName>
</protein>
<evidence type="ECO:0000313" key="5">
    <source>
        <dbReference type="EMBL" id="WQF83160.1"/>
    </source>
</evidence>
<dbReference type="EMBL" id="CP137309">
    <property type="protein sequence ID" value="WQF83160.1"/>
    <property type="molecule type" value="Genomic_DNA"/>
</dbReference>
<feature type="region of interest" description="Disordered" evidence="1">
    <location>
        <begin position="490"/>
        <end position="525"/>
    </location>
</feature>
<dbReference type="AlphaFoldDB" id="A0AAX4IJF2"/>
<dbReference type="GO" id="GO:0005743">
    <property type="term" value="C:mitochondrial inner membrane"/>
    <property type="evidence" value="ECO:0007669"/>
    <property type="project" value="InterPro"/>
</dbReference>
<reference evidence="6" key="1">
    <citation type="journal article" date="2023" name="bioRxiv">
        <title>Complete genome of the Medicago anthracnose fungus, Colletotrichum destructivum, reveals a mini-chromosome-like region within a core chromosome.</title>
        <authorList>
            <person name="Lapalu N."/>
            <person name="Simon A."/>
            <person name="Lu A."/>
            <person name="Plaumann P.-L."/>
            <person name="Amselem J."/>
            <person name="Pigne S."/>
            <person name="Auger A."/>
            <person name="Koch C."/>
            <person name="Dallery J.-F."/>
            <person name="O'Connell R.J."/>
        </authorList>
    </citation>
    <scope>NUCLEOTIDE SEQUENCE [LARGE SCALE GENOMIC DNA]</scope>
    <source>
        <strain evidence="6">CBS 520.97</strain>
    </source>
</reference>
<evidence type="ECO:0000259" key="3">
    <source>
        <dbReference type="Pfam" id="PF20776"/>
    </source>
</evidence>
<feature type="domain" description="SLS1 C-terminal" evidence="4">
    <location>
        <begin position="474"/>
        <end position="775"/>
    </location>
</feature>
<dbReference type="Pfam" id="PF20776">
    <property type="entry name" value="SLS1_N"/>
    <property type="match status" value="1"/>
</dbReference>
<gene>
    <name evidence="5" type="ORF">CDEST_08174</name>
</gene>
<accession>A0AAX4IJF2</accession>
<dbReference type="Pfam" id="PF14611">
    <property type="entry name" value="KH_SLS1_1"/>
    <property type="match status" value="1"/>
</dbReference>
<evidence type="ECO:0000259" key="2">
    <source>
        <dbReference type="Pfam" id="PF14611"/>
    </source>
</evidence>
<keyword evidence="6" id="KW-1185">Reference proteome</keyword>
<proteinExistence type="predicted"/>
<feature type="compositionally biased region" description="Low complexity" evidence="1">
    <location>
        <begin position="821"/>
        <end position="835"/>
    </location>
</feature>
<sequence>MISRAAYARSVCLRCQLRLLDRPRASSSLQIPPYRAGPLQQRLSSTSPWDRLSAASDGKTYVLSSENSTNPPPTESSTPKEESPPAQPSPHSQSAASEDGAPSRTEPAAAGESIKRDGPLVSRYYVGMDPAGRRERRRVGHGSVYLQSESLNASMLGKKARTIVMREMGGKIKPVKGLPVEELAVPKFDIQESIEADEKDFTMEIALANVDDIRPTDPIVLRSEFDGLLEVLVNGFTVAQLRTYVSRETAKARTAVADEKAPQYDWARDETPWTPFQRPEVIGSPKERLALTIMIEAWRLNIREMLDSMGSFSAKVEDKFFVLLARDHARLDAIRDAYLDEGESIELADSRVSITATKAKTETILRKLDEAAQAVVTSHVEAAWLSNCDSRSALLRRLGYLTTTFITYSTKTRILHISWFKDGTAGENDAAEQLEHVVTRLLYTAFHPRDASVSLTYDPKDDAGTLVPELRGEEKLPWKHRLTQWSRYVTPAGRVSPPESTPRLKARDVLPHSLQRPTQDPDTPWSKQYTSTLASFGQILHENKNRFSLAEAAEAKNHVFSPTSPHPTCLAALSKALPTTPVQPIQTTIVLGFHLHPSLREMEDLPRHLELRLTLPEELPEGPLTWDACKKDLVAVLGQSSTDVAYPSEPVDLRLSQSLLSAMSPAALDTSPFREYTETAKLDLVAGRLRPPPEIELTDLPSIRGGGVVGGTAKYVFSGLEMRRTLNIEYEGHKLHYTGVEAGLHGGRRSELVLEAQLNDEDAADGSEEAFAERYLSVAADLVKGRAFKWFGERDVAREFDAVVVAEDVEAQHVPKTSEPQVAEEQSSAAEETAVNPTAAGEQEKDTISWEEGEADAQKKDGM</sequence>
<dbReference type="RefSeq" id="XP_062780384.1">
    <property type="nucleotide sequence ID" value="XM_062924333.1"/>
</dbReference>
<dbReference type="InterPro" id="IPR048400">
    <property type="entry name" value="SLS1_N"/>
</dbReference>
<dbReference type="InterPro" id="IPR048401">
    <property type="entry name" value="SLS1_C"/>
</dbReference>
<dbReference type="KEGG" id="cdet:87944677"/>
<feature type="compositionally biased region" description="Polar residues" evidence="1">
    <location>
        <begin position="515"/>
        <end position="525"/>
    </location>
</feature>
<feature type="region of interest" description="Disordered" evidence="1">
    <location>
        <begin position="814"/>
        <end position="863"/>
    </location>
</feature>
<evidence type="ECO:0000256" key="1">
    <source>
        <dbReference type="SAM" id="MobiDB-lite"/>
    </source>
</evidence>
<feature type="region of interest" description="Disordered" evidence="1">
    <location>
        <begin position="28"/>
        <end position="116"/>
    </location>
</feature>
<feature type="domain" description="SLS1 N-terminal" evidence="3">
    <location>
        <begin position="200"/>
        <end position="302"/>
    </location>
</feature>
<dbReference type="Proteomes" id="UP001322277">
    <property type="component" value="Chromosome 5"/>
</dbReference>
<dbReference type="GeneID" id="87944677"/>